<dbReference type="PROSITE" id="PS51257">
    <property type="entry name" value="PROKAR_LIPOPROTEIN"/>
    <property type="match status" value="1"/>
</dbReference>
<evidence type="ECO:0000256" key="1">
    <source>
        <dbReference type="SAM" id="MobiDB-lite"/>
    </source>
</evidence>
<evidence type="ECO:0000256" key="2">
    <source>
        <dbReference type="SAM" id="SignalP"/>
    </source>
</evidence>
<reference evidence="3 4" key="1">
    <citation type="submission" date="2016-10" db="EMBL/GenBank/DDBJ databases">
        <authorList>
            <person name="de Groot N.N."/>
        </authorList>
    </citation>
    <scope>NUCLEOTIDE SEQUENCE [LARGE SCALE GENOMIC DNA]</scope>
    <source>
        <strain evidence="3 4">CGMCC 4.5739</strain>
    </source>
</reference>
<feature type="signal peptide" evidence="2">
    <location>
        <begin position="1"/>
        <end position="24"/>
    </location>
</feature>
<keyword evidence="2" id="KW-0732">Signal</keyword>
<feature type="region of interest" description="Disordered" evidence="1">
    <location>
        <begin position="30"/>
        <end position="83"/>
    </location>
</feature>
<feature type="compositionally biased region" description="Low complexity" evidence="1">
    <location>
        <begin position="34"/>
        <end position="50"/>
    </location>
</feature>
<name>A0A1I1N1F0_9ACTN</name>
<dbReference type="RefSeq" id="WP_093839210.1">
    <property type="nucleotide sequence ID" value="NZ_FOLM01000007.1"/>
</dbReference>
<evidence type="ECO:0000313" key="4">
    <source>
        <dbReference type="Proteomes" id="UP000199207"/>
    </source>
</evidence>
<keyword evidence="4" id="KW-1185">Reference proteome</keyword>
<organism evidence="3 4">
    <name type="scientific">Streptomyces aidingensis</name>
    <dbReference type="NCBI Taxonomy" id="910347"/>
    <lineage>
        <taxon>Bacteria</taxon>
        <taxon>Bacillati</taxon>
        <taxon>Actinomycetota</taxon>
        <taxon>Actinomycetes</taxon>
        <taxon>Kitasatosporales</taxon>
        <taxon>Streptomycetaceae</taxon>
        <taxon>Streptomyces</taxon>
    </lineage>
</organism>
<proteinExistence type="predicted"/>
<dbReference type="STRING" id="910347.SAMN05421773_10785"/>
<accession>A0A1I1N1F0</accession>
<dbReference type="OrthoDB" id="9151379at2"/>
<dbReference type="AlphaFoldDB" id="A0A1I1N1F0"/>
<protein>
    <recommendedName>
        <fullName evidence="5">Lipoprotein</fullName>
    </recommendedName>
</protein>
<evidence type="ECO:0000313" key="3">
    <source>
        <dbReference type="EMBL" id="SFC89308.1"/>
    </source>
</evidence>
<dbReference type="Proteomes" id="UP000199207">
    <property type="component" value="Unassembled WGS sequence"/>
</dbReference>
<dbReference type="EMBL" id="FOLM01000007">
    <property type="protein sequence ID" value="SFC89308.1"/>
    <property type="molecule type" value="Genomic_DNA"/>
</dbReference>
<sequence>MRTHAPVRAAASAIAALGLATALAACGDGSGARAGQAGQIPAQTTTTPPASLDPADFTTGIDHPHLPMEPGTRFTYRSDADPGGEMGRVRAVVEVTDETTEIGGVPALIVKETVSVDGVVIEESDNWFSQDSDGNVWNLGADTNTVEDTEVFETPGAWQSGKHGAHPIIIMPAGPEVGDVYITPDAPEEQEATVEILALDTAVDVPFGSFDSTVATANTNPVQPHDTYRLTYAEGVGLVLREQTEGGAQRMELISVDRP</sequence>
<gene>
    <name evidence="3" type="ORF">SAMN05421773_10785</name>
</gene>
<feature type="chain" id="PRO_5011612071" description="Lipoprotein" evidence="2">
    <location>
        <begin position="25"/>
        <end position="259"/>
    </location>
</feature>
<evidence type="ECO:0008006" key="5">
    <source>
        <dbReference type="Google" id="ProtNLM"/>
    </source>
</evidence>